<feature type="transmembrane region" description="Helical" evidence="10">
    <location>
        <begin position="48"/>
        <end position="72"/>
    </location>
</feature>
<evidence type="ECO:0000313" key="15">
    <source>
        <dbReference type="RefSeq" id="XP_010245788.1"/>
    </source>
</evidence>
<dbReference type="OrthoDB" id="1938353at2759"/>
<feature type="domain" description="Cation/H(+) antiporter central" evidence="12">
    <location>
        <begin position="555"/>
        <end position="676"/>
    </location>
</feature>
<feature type="transmembrane region" description="Helical" evidence="10">
    <location>
        <begin position="265"/>
        <end position="285"/>
    </location>
</feature>
<dbReference type="InterPro" id="IPR038770">
    <property type="entry name" value="Na+/solute_symporter_sf"/>
</dbReference>
<dbReference type="InterPro" id="IPR057291">
    <property type="entry name" value="CHX17_2nd"/>
</dbReference>
<dbReference type="GO" id="GO:0006813">
    <property type="term" value="P:potassium ion transport"/>
    <property type="evidence" value="ECO:0007669"/>
    <property type="project" value="UniProtKB-KW"/>
</dbReference>
<dbReference type="GO" id="GO:0016020">
    <property type="term" value="C:membrane"/>
    <property type="evidence" value="ECO:0007669"/>
    <property type="project" value="UniProtKB-SubCell"/>
</dbReference>
<evidence type="ECO:0000256" key="5">
    <source>
        <dbReference type="ARBA" id="ARBA00022958"/>
    </source>
</evidence>
<proteinExistence type="inferred from homology"/>
<feature type="transmembrane region" description="Helical" evidence="10">
    <location>
        <begin position="446"/>
        <end position="466"/>
    </location>
</feature>
<dbReference type="InParanoid" id="A0A1U7Z4R9"/>
<feature type="transmembrane region" description="Helical" evidence="10">
    <location>
        <begin position="297"/>
        <end position="315"/>
    </location>
</feature>
<evidence type="ECO:0000259" key="13">
    <source>
        <dbReference type="Pfam" id="PF23259"/>
    </source>
</evidence>
<feature type="transmembrane region" description="Helical" evidence="10">
    <location>
        <begin position="164"/>
        <end position="185"/>
    </location>
</feature>
<dbReference type="Pfam" id="PF23259">
    <property type="entry name" value="CHX17_C"/>
    <property type="match status" value="1"/>
</dbReference>
<feature type="domain" description="Cation/H+ exchanger transmembrane" evidence="11">
    <location>
        <begin position="140"/>
        <end position="491"/>
    </location>
</feature>
<evidence type="ECO:0000256" key="9">
    <source>
        <dbReference type="ARBA" id="ARBA00038341"/>
    </source>
</evidence>
<evidence type="ECO:0000256" key="6">
    <source>
        <dbReference type="ARBA" id="ARBA00022989"/>
    </source>
</evidence>
<keyword evidence="7" id="KW-0406">Ion transport</keyword>
<feature type="transmembrane region" description="Helical" evidence="10">
    <location>
        <begin position="385"/>
        <end position="401"/>
    </location>
</feature>
<dbReference type="Gene3D" id="1.20.1530.20">
    <property type="match status" value="1"/>
</dbReference>
<dbReference type="GO" id="GO:0006885">
    <property type="term" value="P:regulation of pH"/>
    <property type="evidence" value="ECO:0000318"/>
    <property type="project" value="GO_Central"/>
</dbReference>
<evidence type="ECO:0000256" key="2">
    <source>
        <dbReference type="ARBA" id="ARBA00022448"/>
    </source>
</evidence>
<evidence type="ECO:0000256" key="8">
    <source>
        <dbReference type="ARBA" id="ARBA00023136"/>
    </source>
</evidence>
<evidence type="ECO:0000256" key="1">
    <source>
        <dbReference type="ARBA" id="ARBA00004141"/>
    </source>
</evidence>
<dbReference type="InterPro" id="IPR050794">
    <property type="entry name" value="CPA2_transporter"/>
</dbReference>
<dbReference type="Pfam" id="PF00999">
    <property type="entry name" value="Na_H_Exchanger"/>
    <property type="match status" value="1"/>
</dbReference>
<dbReference type="eggNOG" id="KOG1650">
    <property type="taxonomic scope" value="Eukaryota"/>
</dbReference>
<keyword evidence="3" id="KW-0633">Potassium transport</keyword>
<feature type="transmembrane region" description="Helical" evidence="10">
    <location>
        <begin position="233"/>
        <end position="253"/>
    </location>
</feature>
<keyword evidence="8 10" id="KW-0472">Membrane</keyword>
<keyword evidence="6 10" id="KW-1133">Transmembrane helix</keyword>
<evidence type="ECO:0000256" key="3">
    <source>
        <dbReference type="ARBA" id="ARBA00022538"/>
    </source>
</evidence>
<dbReference type="Pfam" id="PF23256">
    <property type="entry name" value="CHX17_2nd"/>
    <property type="match status" value="1"/>
</dbReference>
<evidence type="ECO:0000313" key="14">
    <source>
        <dbReference type="Proteomes" id="UP000189703"/>
    </source>
</evidence>
<dbReference type="InterPro" id="IPR057290">
    <property type="entry name" value="CHX17_C"/>
</dbReference>
<feature type="transmembrane region" description="Helical" evidence="10">
    <location>
        <begin position="478"/>
        <end position="500"/>
    </location>
</feature>
<comment type="similarity">
    <text evidence="9">Belongs to the monovalent cation:proton antiporter 2 (CPA2) transporter (TC 2.A.37) family. CHX (TC 2.A.37.4) subfamily.</text>
</comment>
<dbReference type="GO" id="GO:0015297">
    <property type="term" value="F:antiporter activity"/>
    <property type="evidence" value="ECO:0007669"/>
    <property type="project" value="InterPro"/>
</dbReference>
<feature type="transmembrane region" description="Helical" evidence="10">
    <location>
        <begin position="15"/>
        <end position="36"/>
    </location>
</feature>
<feature type="transmembrane region" description="Helical" evidence="10">
    <location>
        <begin position="197"/>
        <end position="221"/>
    </location>
</feature>
<gene>
    <name evidence="15" type="primary">LOC104589236</name>
</gene>
<keyword evidence="14" id="KW-1185">Reference proteome</keyword>
<dbReference type="GO" id="GO:0098662">
    <property type="term" value="P:inorganic cation transmembrane transport"/>
    <property type="evidence" value="ECO:0000318"/>
    <property type="project" value="GO_Central"/>
</dbReference>
<dbReference type="InterPro" id="IPR006153">
    <property type="entry name" value="Cation/H_exchanger_TM"/>
</dbReference>
<keyword evidence="5" id="KW-0630">Potassium</keyword>
<dbReference type="AlphaFoldDB" id="A0A1U7Z4R9"/>
<accession>A0A1U7Z4R9</accession>
<evidence type="ECO:0000256" key="4">
    <source>
        <dbReference type="ARBA" id="ARBA00022692"/>
    </source>
</evidence>
<name>A0A1U7Z4R9_NELNU</name>
<keyword evidence="2" id="KW-0813">Transport</keyword>
<sequence length="848" mass="93297">MALGVAKAFMGLPRIAFGAAKAFLRLPGHVITLGVVRVCRITPGVARAFLGFLGYVIALGVVKAFLGLSGYVESLLGLPRARKAQDGRGGSAEAAAIRRYRKYGRRENVLGWFAGRQHVCLPSSWLDRFKGWSLEVDTGGIVLGPSGIGQFTKDTDLFPPGRSLPLATFGSLGFILFAFIIGVKMDPSMFKVTGKMAMIIGLLSLIVPSILGICSVVVMRYVLELDPVVGQMLYFAAAAESLTSFPVIACLLTEMKILNSELGRLALSSALVSDLTKTCISTFAINIKIGEGHIEKSIHAFTLCIAFLLLIIYIVRPALFWVARKTPEGKPVKEGYIHLILLGVVVSSFLSMMLGLNFLFGPFILGLATPDGPPLGSTLVRRFEFISSMFLLPIYLTYSGLRTNLLSIKTPNIVTAFVTIVFISAMGKTSAIMLPCLYSKMPFSDSLSLAFILNAKGVIEMALNIILLDNQNINDEIFAMMVMSVLLSAVIVCPVVNALYDPSRKYAGYKYKTILNSNLSCGIRILVCIKEEENVHTIIKLLKFSPPSKESPVCIFVLHLIELVGRAAPILITHEMHQKSSNNYSKYIINAFKHYEEENRDAVLLQVFTSISPAESMDNDIYTLALEKGVSLIIIPFLKQSVSIGQTESEKVIPRSLNNMVLEKAPCSVAMVVDRWYDEGSVYKTLTKSTYNVAVLFMGGADDREALACSIRMAGNPSINLTVVRLNETDGMDFNFNEEERMFDEVVLDGFCIGDRKDIEYIEEEVRDGTQTTKLVLSIQENYDLIIVGRQQRMESSVLAGLTEWSEYKELGILGDLLASSENRNRASVLVIQQHKTRSSSKKEVILS</sequence>
<organism evidence="14 15">
    <name type="scientific">Nelumbo nucifera</name>
    <name type="common">Sacred lotus</name>
    <dbReference type="NCBI Taxonomy" id="4432"/>
    <lineage>
        <taxon>Eukaryota</taxon>
        <taxon>Viridiplantae</taxon>
        <taxon>Streptophyta</taxon>
        <taxon>Embryophyta</taxon>
        <taxon>Tracheophyta</taxon>
        <taxon>Spermatophyta</taxon>
        <taxon>Magnoliopsida</taxon>
        <taxon>Proteales</taxon>
        <taxon>Nelumbonaceae</taxon>
        <taxon>Nelumbo</taxon>
    </lineage>
</organism>
<dbReference type="GO" id="GO:0012505">
    <property type="term" value="C:endomembrane system"/>
    <property type="evidence" value="ECO:0000318"/>
    <property type="project" value="GO_Central"/>
</dbReference>
<reference evidence="15" key="1">
    <citation type="submission" date="2025-08" db="UniProtKB">
        <authorList>
            <consortium name="RefSeq"/>
        </authorList>
    </citation>
    <scope>IDENTIFICATION</scope>
</reference>
<dbReference type="PANTHER" id="PTHR32468:SF35">
    <property type="entry name" value="CATION_H+ EXCHANGER DOMAIN-CONTAINING PROTEIN"/>
    <property type="match status" value="1"/>
</dbReference>
<dbReference type="KEGG" id="nnu:104589236"/>
<dbReference type="GeneID" id="104589236"/>
<evidence type="ECO:0000256" key="10">
    <source>
        <dbReference type="SAM" id="Phobius"/>
    </source>
</evidence>
<feature type="transmembrane region" description="Helical" evidence="10">
    <location>
        <begin position="336"/>
        <end position="365"/>
    </location>
</feature>
<feature type="domain" description="Cation/H(+) antiporter C-terminal" evidence="13">
    <location>
        <begin position="692"/>
        <end position="836"/>
    </location>
</feature>
<dbReference type="RefSeq" id="XP_010245788.1">
    <property type="nucleotide sequence ID" value="XM_010247486.1"/>
</dbReference>
<evidence type="ECO:0000259" key="12">
    <source>
        <dbReference type="Pfam" id="PF23256"/>
    </source>
</evidence>
<comment type="subcellular location">
    <subcellularLocation>
        <location evidence="1">Membrane</location>
        <topology evidence="1">Multi-pass membrane protein</topology>
    </subcellularLocation>
</comment>
<protein>
    <submittedName>
        <fullName evidence="15">Cation/H(+) antiporter 15-like</fullName>
    </submittedName>
</protein>
<dbReference type="Proteomes" id="UP000189703">
    <property type="component" value="Unplaced"/>
</dbReference>
<evidence type="ECO:0000256" key="7">
    <source>
        <dbReference type="ARBA" id="ARBA00023065"/>
    </source>
</evidence>
<dbReference type="OMA" id="HRECING"/>
<evidence type="ECO:0000259" key="11">
    <source>
        <dbReference type="Pfam" id="PF00999"/>
    </source>
</evidence>
<dbReference type="GO" id="GO:1902600">
    <property type="term" value="P:proton transmembrane transport"/>
    <property type="evidence" value="ECO:0007669"/>
    <property type="project" value="InterPro"/>
</dbReference>
<keyword evidence="4 10" id="KW-0812">Transmembrane</keyword>
<dbReference type="PANTHER" id="PTHR32468">
    <property type="entry name" value="CATION/H + ANTIPORTER"/>
    <property type="match status" value="1"/>
</dbReference>
<feature type="transmembrane region" description="Helical" evidence="10">
    <location>
        <begin position="413"/>
        <end position="434"/>
    </location>
</feature>